<dbReference type="Proteomes" id="UP001218638">
    <property type="component" value="Chromosome"/>
</dbReference>
<evidence type="ECO:0000256" key="1">
    <source>
        <dbReference type="ARBA" id="ARBA00003543"/>
    </source>
</evidence>
<protein>
    <recommendedName>
        <fullName evidence="9">ATP synthase epsilon chain</fullName>
    </recommendedName>
    <alternativeName>
        <fullName evidence="9">ATP synthase F1 sector epsilon subunit</fullName>
    </alternativeName>
    <alternativeName>
        <fullName evidence="9">F-ATPase epsilon subunit</fullName>
    </alternativeName>
</protein>
<dbReference type="GO" id="GO:0046933">
    <property type="term" value="F:proton-transporting ATP synthase activity, rotational mechanism"/>
    <property type="evidence" value="ECO:0007669"/>
    <property type="project" value="UniProtKB-UniRule"/>
</dbReference>
<gene>
    <name evidence="9 12" type="primary">atpC</name>
    <name evidence="12" type="ORF">PXH66_19450</name>
</gene>
<dbReference type="GO" id="GO:0012505">
    <property type="term" value="C:endomembrane system"/>
    <property type="evidence" value="ECO:0007669"/>
    <property type="project" value="UniProtKB-SubCell"/>
</dbReference>
<dbReference type="InterPro" id="IPR036771">
    <property type="entry name" value="ATPsynth_dsu/esu_N"/>
</dbReference>
<evidence type="ECO:0000256" key="2">
    <source>
        <dbReference type="ARBA" id="ARBA00004184"/>
    </source>
</evidence>
<evidence type="ECO:0000256" key="8">
    <source>
        <dbReference type="ARBA" id="ARBA00023310"/>
    </source>
</evidence>
<dbReference type="GO" id="GO:0005524">
    <property type="term" value="F:ATP binding"/>
    <property type="evidence" value="ECO:0007669"/>
    <property type="project" value="UniProtKB-UniRule"/>
</dbReference>
<keyword evidence="8 9" id="KW-0066">ATP synthesis</keyword>
<accession>A0AAF0A0V8</accession>
<name>A0AAF0A0V8_9BACT</name>
<proteinExistence type="inferred from homology"/>
<evidence type="ECO:0000313" key="12">
    <source>
        <dbReference type="EMBL" id="WED64522.1"/>
    </source>
</evidence>
<dbReference type="PANTHER" id="PTHR13822">
    <property type="entry name" value="ATP SYNTHASE DELTA/EPSILON CHAIN"/>
    <property type="match status" value="1"/>
</dbReference>
<reference evidence="12" key="1">
    <citation type="submission" date="2023-03" db="EMBL/GenBank/DDBJ databases">
        <title>Lomoglobus Profundus gen. nov., sp. nov., a novel member of the phylum Verrucomicrobia, isolated from deep-marine sediment of South China Sea.</title>
        <authorList>
            <person name="Ahmad T."/>
            <person name="Ishaq S.E."/>
            <person name="Wang F."/>
        </authorList>
    </citation>
    <scope>NUCLEOTIDE SEQUENCE</scope>
    <source>
        <strain evidence="12">LMO-M01</strain>
    </source>
</reference>
<dbReference type="Pfam" id="PF02823">
    <property type="entry name" value="ATP-synt_DE_N"/>
    <property type="match status" value="1"/>
</dbReference>
<dbReference type="EMBL" id="CP119075">
    <property type="protein sequence ID" value="WED64522.1"/>
    <property type="molecule type" value="Genomic_DNA"/>
</dbReference>
<dbReference type="NCBIfam" id="TIGR01216">
    <property type="entry name" value="ATP_synt_epsi"/>
    <property type="match status" value="1"/>
</dbReference>
<sequence length="137" mass="14870">MPLTLEIVTPEARVYSDTIDNVVIPTVEGEIGILPGHLPLLSQVLDGELRVTKGTNVEALIVGDGFVQVQGDKVSVLAEHAIEESAIDQDAVEKACARAQLALEEAKNSKIDPAEIERLESVVRFSVAQLFAKKRKR</sequence>
<dbReference type="CDD" id="cd12152">
    <property type="entry name" value="F1-ATPase_delta"/>
    <property type="match status" value="1"/>
</dbReference>
<keyword evidence="9" id="KW-0375">Hydrogen ion transport</keyword>
<keyword evidence="6 9" id="KW-0472">Membrane</keyword>
<keyword evidence="5 9" id="KW-0406">Ion transport</keyword>
<dbReference type="AlphaFoldDB" id="A0AAF0A0V8"/>
<dbReference type="Gene3D" id="2.60.15.10">
    <property type="entry name" value="F0F1 ATP synthase delta/epsilon subunit, N-terminal"/>
    <property type="match status" value="1"/>
</dbReference>
<keyword evidence="9" id="KW-1003">Cell membrane</keyword>
<evidence type="ECO:0000256" key="9">
    <source>
        <dbReference type="HAMAP-Rule" id="MF_00530"/>
    </source>
</evidence>
<evidence type="ECO:0000256" key="7">
    <source>
        <dbReference type="ARBA" id="ARBA00023196"/>
    </source>
</evidence>
<dbReference type="InterPro" id="IPR001469">
    <property type="entry name" value="ATP_synth_F1_dsu/esu"/>
</dbReference>
<feature type="domain" description="ATP synthase F1 complex delta/epsilon subunit N-terminal" evidence="11">
    <location>
        <begin position="3"/>
        <end position="81"/>
    </location>
</feature>
<dbReference type="GO" id="GO:0005886">
    <property type="term" value="C:plasma membrane"/>
    <property type="evidence" value="ECO:0007669"/>
    <property type="project" value="UniProtKB-SubCell"/>
</dbReference>
<keyword evidence="13" id="KW-1185">Reference proteome</keyword>
<dbReference type="InterPro" id="IPR020546">
    <property type="entry name" value="ATP_synth_F1_dsu/esu_N"/>
</dbReference>
<comment type="subunit">
    <text evidence="9 10">F-type ATPases have 2 components, CF(1) - the catalytic core - and CF(0) - the membrane proton channel. CF(1) has five subunits: alpha(3), beta(3), gamma(1), delta(1), epsilon(1). CF(0) has three main subunits: a, b and c.</text>
</comment>
<dbReference type="GO" id="GO:0045259">
    <property type="term" value="C:proton-transporting ATP synthase complex"/>
    <property type="evidence" value="ECO:0007669"/>
    <property type="project" value="UniProtKB-KW"/>
</dbReference>
<comment type="similarity">
    <text evidence="3 9 10">Belongs to the ATPase epsilon chain family.</text>
</comment>
<evidence type="ECO:0000256" key="5">
    <source>
        <dbReference type="ARBA" id="ARBA00023065"/>
    </source>
</evidence>
<evidence type="ECO:0000313" key="13">
    <source>
        <dbReference type="Proteomes" id="UP001218638"/>
    </source>
</evidence>
<evidence type="ECO:0000256" key="10">
    <source>
        <dbReference type="RuleBase" id="RU003656"/>
    </source>
</evidence>
<dbReference type="RefSeq" id="WP_330930846.1">
    <property type="nucleotide sequence ID" value="NZ_CP119075.1"/>
</dbReference>
<comment type="subcellular location">
    <subcellularLocation>
        <location evidence="9">Cell membrane</location>
        <topology evidence="9">Peripheral membrane protein</topology>
    </subcellularLocation>
    <subcellularLocation>
        <location evidence="2">Endomembrane system</location>
        <topology evidence="2">Peripheral membrane protein</topology>
    </subcellularLocation>
</comment>
<dbReference type="SUPFAM" id="SSF51344">
    <property type="entry name" value="Epsilon subunit of F1F0-ATP synthase N-terminal domain"/>
    <property type="match status" value="1"/>
</dbReference>
<dbReference type="KEGG" id="slom:PXH66_19450"/>
<comment type="function">
    <text evidence="1 9">Produces ATP from ADP in the presence of a proton gradient across the membrane.</text>
</comment>
<evidence type="ECO:0000256" key="4">
    <source>
        <dbReference type="ARBA" id="ARBA00022448"/>
    </source>
</evidence>
<keyword evidence="7 9" id="KW-0139">CF(1)</keyword>
<evidence type="ECO:0000256" key="6">
    <source>
        <dbReference type="ARBA" id="ARBA00023136"/>
    </source>
</evidence>
<keyword evidence="4 9" id="KW-0813">Transport</keyword>
<dbReference type="HAMAP" id="MF_00530">
    <property type="entry name" value="ATP_synth_epsil_bac"/>
    <property type="match status" value="1"/>
</dbReference>
<evidence type="ECO:0000256" key="3">
    <source>
        <dbReference type="ARBA" id="ARBA00005712"/>
    </source>
</evidence>
<evidence type="ECO:0000259" key="11">
    <source>
        <dbReference type="Pfam" id="PF02823"/>
    </source>
</evidence>
<dbReference type="PANTHER" id="PTHR13822:SF10">
    <property type="entry name" value="ATP SYNTHASE EPSILON CHAIN, CHLOROPLASTIC"/>
    <property type="match status" value="1"/>
</dbReference>
<organism evidence="12 13">
    <name type="scientific">Synoicihabitans lomoniglobus</name>
    <dbReference type="NCBI Taxonomy" id="2909285"/>
    <lineage>
        <taxon>Bacteria</taxon>
        <taxon>Pseudomonadati</taxon>
        <taxon>Verrucomicrobiota</taxon>
        <taxon>Opitutia</taxon>
        <taxon>Opitutales</taxon>
        <taxon>Opitutaceae</taxon>
        <taxon>Synoicihabitans</taxon>
    </lineage>
</organism>